<comment type="subcellular location">
    <subcellularLocation>
        <location evidence="1">Cytoplasm</location>
        <location evidence="1">Cytoskeleton</location>
        <location evidence="1">Microtubule organizing center</location>
        <location evidence="1">Centrosome</location>
    </subcellularLocation>
    <subcellularLocation>
        <location evidence="2">Cytoplasm</location>
        <location evidence="2">Cytoskeleton</location>
        <location evidence="2">Spindle pole</location>
    </subcellularLocation>
</comment>
<dbReference type="GeneTree" id="ENSGT00490000043329"/>
<reference evidence="15" key="3">
    <citation type="submission" date="2025-09" db="UniProtKB">
        <authorList>
            <consortium name="Ensembl"/>
        </authorList>
    </citation>
    <scope>IDENTIFICATION</scope>
</reference>
<keyword evidence="5" id="KW-0963">Cytoplasm</keyword>
<evidence type="ECO:0000256" key="11">
    <source>
        <dbReference type="PROSITE-ProRule" id="PRU00576"/>
    </source>
</evidence>
<evidence type="ECO:0000256" key="6">
    <source>
        <dbReference type="ARBA" id="ARBA00022618"/>
    </source>
</evidence>
<dbReference type="InterPro" id="IPR036133">
    <property type="entry name" value="EB1_C_sf"/>
</dbReference>
<comment type="similarity">
    <text evidence="3">Belongs to the MAPRE family.</text>
</comment>
<evidence type="ECO:0000313" key="16">
    <source>
        <dbReference type="Proteomes" id="UP000005207"/>
    </source>
</evidence>
<evidence type="ECO:0000256" key="3">
    <source>
        <dbReference type="ARBA" id="ARBA00010729"/>
    </source>
</evidence>
<dbReference type="GO" id="GO:0005813">
    <property type="term" value="C:centrosome"/>
    <property type="evidence" value="ECO:0007669"/>
    <property type="project" value="UniProtKB-SubCell"/>
</dbReference>
<name>I3JDL6_ORENI</name>
<dbReference type="Pfam" id="PF00307">
    <property type="entry name" value="CH"/>
    <property type="match status" value="1"/>
</dbReference>
<keyword evidence="9" id="KW-0206">Cytoskeleton</keyword>
<dbReference type="Gene3D" id="1.20.5.1430">
    <property type="match status" value="1"/>
</dbReference>
<dbReference type="AlphaFoldDB" id="I3JDL6"/>
<keyword evidence="8" id="KW-0498">Mitosis</keyword>
<feature type="compositionally biased region" description="Polar residues" evidence="12">
    <location>
        <begin position="159"/>
        <end position="176"/>
    </location>
</feature>
<sequence length="359" mass="41095">MAVNVYSTSMTIENLSRHDMLAWVNDSLQLTYTKIEQLCTGAAYCQFMDMLFPGCILLKKVKFNAKLEHEYIHNFKVLQAAFKRMSVDKIIPVEKLVKGKFQDNFEFLQWFKKFFDANYDGKEYDPLLTRQGQEGTPPPPNPGEPIHHKPTRPTRSGPMRTSPTAPKSVPTPQRQIASARRNPPVTRNGGDAELIELNQQLLDLKVTVDGLEKERDFYFGKLRDIELICQENENNPVLSKIMDILYATEVNTGQSVYLHAAITAQTRNLGGGVDWSQAFIKYLEILQEIRRYVYWLLEHLFPTVFRLIPYPLTLPKASHIYVIAAGEHLNSQMFTSLHSELRAPHCLQSCTCSQVMSQL</sequence>
<dbReference type="Ensembl" id="ENSONIT00000006961.2">
    <property type="protein sequence ID" value="ENSONIP00000006956.2"/>
    <property type="gene ID" value="ENSONIG00000005534.2"/>
</dbReference>
<evidence type="ECO:0000256" key="2">
    <source>
        <dbReference type="ARBA" id="ARBA00004647"/>
    </source>
</evidence>
<reference evidence="16" key="1">
    <citation type="submission" date="2012-01" db="EMBL/GenBank/DDBJ databases">
        <title>The Genome Sequence of Oreochromis niloticus (Nile Tilapia).</title>
        <authorList>
            <consortium name="Broad Institute Genome Assembly Team"/>
            <consortium name="Broad Institute Sequencing Platform"/>
            <person name="Di Palma F."/>
            <person name="Johnson J."/>
            <person name="Lander E.S."/>
            <person name="Lindblad-Toh K."/>
        </authorList>
    </citation>
    <scope>NUCLEOTIDE SEQUENCE [LARGE SCALE GENOMIC DNA]</scope>
</reference>
<accession>I3JDL6</accession>
<dbReference type="FunFam" id="1.20.5.1430:FF:000001">
    <property type="entry name" value="microtubule-associated protein RP/EB family member 1"/>
    <property type="match status" value="1"/>
</dbReference>
<dbReference type="InterPro" id="IPR036872">
    <property type="entry name" value="CH_dom_sf"/>
</dbReference>
<keyword evidence="16" id="KW-1185">Reference proteome</keyword>
<dbReference type="PROSITE" id="PS51230">
    <property type="entry name" value="EB1_C"/>
    <property type="match status" value="1"/>
</dbReference>
<keyword evidence="10" id="KW-0131">Cell cycle</keyword>
<dbReference type="GO" id="GO:0051301">
    <property type="term" value="P:cell division"/>
    <property type="evidence" value="ECO:0007669"/>
    <property type="project" value="UniProtKB-KW"/>
</dbReference>
<evidence type="ECO:0000256" key="8">
    <source>
        <dbReference type="ARBA" id="ARBA00022776"/>
    </source>
</evidence>
<dbReference type="HOGENOM" id="CLU_041744_1_0_1"/>
<keyword evidence="7 11" id="KW-0493">Microtubule</keyword>
<protein>
    <recommendedName>
        <fullName evidence="4">Microtubule-associated protein RP/EB family member 1</fullName>
    </recommendedName>
</protein>
<feature type="domain" description="EB1 C-terminal" evidence="14">
    <location>
        <begin position="186"/>
        <end position="254"/>
    </location>
</feature>
<evidence type="ECO:0000256" key="12">
    <source>
        <dbReference type="SAM" id="MobiDB-lite"/>
    </source>
</evidence>
<evidence type="ECO:0000256" key="10">
    <source>
        <dbReference type="ARBA" id="ARBA00023306"/>
    </source>
</evidence>
<dbReference type="Proteomes" id="UP000005207">
    <property type="component" value="Linkage group LG15"/>
</dbReference>
<dbReference type="FunFam" id="1.10.418.10:FF:000007">
    <property type="entry name" value="Microtubule-associated protein, RP/EB family, member 2"/>
    <property type="match status" value="1"/>
</dbReference>
<gene>
    <name evidence="15" type="primary">MAPRE3</name>
    <name evidence="15" type="synonym">LOC100707355</name>
</gene>
<dbReference type="PROSITE" id="PS50021">
    <property type="entry name" value="CH"/>
    <property type="match status" value="1"/>
</dbReference>
<evidence type="ECO:0000256" key="9">
    <source>
        <dbReference type="ARBA" id="ARBA00023212"/>
    </source>
</evidence>
<organism evidence="15 16">
    <name type="scientific">Oreochromis niloticus</name>
    <name type="common">Nile tilapia</name>
    <name type="synonym">Tilapia nilotica</name>
    <dbReference type="NCBI Taxonomy" id="8128"/>
    <lineage>
        <taxon>Eukaryota</taxon>
        <taxon>Metazoa</taxon>
        <taxon>Chordata</taxon>
        <taxon>Craniata</taxon>
        <taxon>Vertebrata</taxon>
        <taxon>Euteleostomi</taxon>
        <taxon>Actinopterygii</taxon>
        <taxon>Neopterygii</taxon>
        <taxon>Teleostei</taxon>
        <taxon>Neoteleostei</taxon>
        <taxon>Acanthomorphata</taxon>
        <taxon>Ovalentaria</taxon>
        <taxon>Cichlomorphae</taxon>
        <taxon>Cichliformes</taxon>
        <taxon>Cichlidae</taxon>
        <taxon>African cichlids</taxon>
        <taxon>Pseudocrenilabrinae</taxon>
        <taxon>Oreochromini</taxon>
        <taxon>Oreochromis</taxon>
    </lineage>
</organism>
<feature type="region of interest" description="Disordered" evidence="12">
    <location>
        <begin position="127"/>
        <end position="188"/>
    </location>
</feature>
<proteinExistence type="inferred from homology"/>
<dbReference type="Gene3D" id="1.10.418.10">
    <property type="entry name" value="Calponin-like domain"/>
    <property type="match status" value="1"/>
</dbReference>
<dbReference type="Pfam" id="PF03271">
    <property type="entry name" value="EB1"/>
    <property type="match status" value="1"/>
</dbReference>
<evidence type="ECO:0000256" key="4">
    <source>
        <dbReference type="ARBA" id="ARBA00019567"/>
    </source>
</evidence>
<dbReference type="InParanoid" id="I3JDL6"/>
<evidence type="ECO:0000256" key="1">
    <source>
        <dbReference type="ARBA" id="ARBA00004300"/>
    </source>
</evidence>
<dbReference type="InterPro" id="IPR027328">
    <property type="entry name" value="MAPRE"/>
</dbReference>
<dbReference type="InterPro" id="IPR004953">
    <property type="entry name" value="EB1_C"/>
</dbReference>
<evidence type="ECO:0000313" key="15">
    <source>
        <dbReference type="Ensembl" id="ENSONIP00000006956.2"/>
    </source>
</evidence>
<dbReference type="GO" id="GO:0005874">
    <property type="term" value="C:microtubule"/>
    <property type="evidence" value="ECO:0007669"/>
    <property type="project" value="UniProtKB-KW"/>
</dbReference>
<dbReference type="PANTHER" id="PTHR10623">
    <property type="entry name" value="MICROTUBULE-ASSOCIATED PROTEIN RP/EB FAMILY MEMBER"/>
    <property type="match status" value="1"/>
</dbReference>
<dbReference type="GO" id="GO:0051010">
    <property type="term" value="F:microtubule plus-end binding"/>
    <property type="evidence" value="ECO:0007669"/>
    <property type="project" value="UniProtKB-ARBA"/>
</dbReference>
<feature type="domain" description="Calponin-homology (CH)" evidence="13">
    <location>
        <begin position="14"/>
        <end position="116"/>
    </location>
</feature>
<dbReference type="SUPFAM" id="SSF47576">
    <property type="entry name" value="Calponin-homology domain, CH-domain"/>
    <property type="match status" value="1"/>
</dbReference>
<evidence type="ECO:0000256" key="7">
    <source>
        <dbReference type="ARBA" id="ARBA00022701"/>
    </source>
</evidence>
<dbReference type="GO" id="GO:0000922">
    <property type="term" value="C:spindle pole"/>
    <property type="evidence" value="ECO:0007669"/>
    <property type="project" value="UniProtKB-SubCell"/>
</dbReference>
<dbReference type="InterPro" id="IPR001715">
    <property type="entry name" value="CH_dom"/>
</dbReference>
<evidence type="ECO:0000259" key="13">
    <source>
        <dbReference type="PROSITE" id="PS50021"/>
    </source>
</evidence>
<keyword evidence="6" id="KW-0132">Cell division</keyword>
<evidence type="ECO:0000259" key="14">
    <source>
        <dbReference type="PROSITE" id="PS51230"/>
    </source>
</evidence>
<evidence type="ECO:0000256" key="5">
    <source>
        <dbReference type="ARBA" id="ARBA00022490"/>
    </source>
</evidence>
<reference evidence="15" key="2">
    <citation type="submission" date="2025-08" db="UniProtKB">
        <authorList>
            <consortium name="Ensembl"/>
        </authorList>
    </citation>
    <scope>IDENTIFICATION</scope>
</reference>
<dbReference type="SUPFAM" id="SSF140612">
    <property type="entry name" value="EB1 dimerisation domain-like"/>
    <property type="match status" value="1"/>
</dbReference>